<dbReference type="Gene3D" id="1.10.60.30">
    <property type="entry name" value="PSPTO4464-like domains"/>
    <property type="match status" value="2"/>
</dbReference>
<keyword evidence="4 5" id="KW-0694">RNA-binding</keyword>
<dbReference type="PANTHER" id="PTHR38101">
    <property type="entry name" value="UPF0307 PROTEIN YJGA"/>
    <property type="match status" value="1"/>
</dbReference>
<sequence length="184" mass="21666">MSDYQNDGQDDGFVSKSQRKRDMDALQDLGSELVELSKDTLKKMALPEDLLSALLEHKRLTAHGAIRRQLQYIGKLMRNVDPEPIQQYLQILKGESSEHISWQKLLERWRDKLMADDANQPLFLQSFPETDPKQLHSLVRQSRKEKQDNKPPKSYRQLYQLIKEQIPEPGKPRIWQKDEEKDDE</sequence>
<dbReference type="Pfam" id="PF04751">
    <property type="entry name" value="DarP"/>
    <property type="match status" value="1"/>
</dbReference>
<proteinExistence type="inferred from homology"/>
<dbReference type="PIRSF" id="PIRSF016183">
    <property type="entry name" value="UCP016183"/>
    <property type="match status" value="1"/>
</dbReference>
<keyword evidence="2 5" id="KW-0690">Ribosome biogenesis</keyword>
<gene>
    <name evidence="5" type="primary">darP</name>
    <name evidence="7" type="ORF">BI347_16365</name>
</gene>
<organism evidence="7 8">
    <name type="scientific">Chromobacterium sphagni</name>
    <dbReference type="NCBI Taxonomy" id="1903179"/>
    <lineage>
        <taxon>Bacteria</taxon>
        <taxon>Pseudomonadati</taxon>
        <taxon>Pseudomonadota</taxon>
        <taxon>Betaproteobacteria</taxon>
        <taxon>Neisseriales</taxon>
        <taxon>Chromobacteriaceae</taxon>
        <taxon>Chromobacterium</taxon>
    </lineage>
</organism>
<comment type="similarity">
    <text evidence="5">Belongs to the DarP family.</text>
</comment>
<dbReference type="GO" id="GO:0005829">
    <property type="term" value="C:cytosol"/>
    <property type="evidence" value="ECO:0007669"/>
    <property type="project" value="TreeGrafter"/>
</dbReference>
<comment type="function">
    <text evidence="5">Member of a network of 50S ribosomal subunit biogenesis factors which assembles along the 30S-50S interface, preventing incorrect 23S rRNA structures from forming. Promotes peptidyl transferase center (PTC) maturation.</text>
</comment>
<comment type="caution">
    <text evidence="7">The sequence shown here is derived from an EMBL/GenBank/DDBJ whole genome shotgun (WGS) entry which is preliminary data.</text>
</comment>
<keyword evidence="1 5" id="KW-0963">Cytoplasm</keyword>
<dbReference type="EMBL" id="MKCS01000002">
    <property type="protein sequence ID" value="OHX11271.1"/>
    <property type="molecule type" value="Genomic_DNA"/>
</dbReference>
<dbReference type="SUPFAM" id="SSF158710">
    <property type="entry name" value="PSPTO4464-like"/>
    <property type="match status" value="1"/>
</dbReference>
<dbReference type="GO" id="GO:0019843">
    <property type="term" value="F:rRNA binding"/>
    <property type="evidence" value="ECO:0007669"/>
    <property type="project" value="UniProtKB-UniRule"/>
</dbReference>
<comment type="subcellular location">
    <subcellularLocation>
        <location evidence="5">Cytoplasm</location>
    </subcellularLocation>
    <text evidence="5">Associates with late stage pre-50S ribosomal subunits.</text>
</comment>
<dbReference type="GO" id="GO:1902626">
    <property type="term" value="P:assembly of large subunit precursor of preribosome"/>
    <property type="evidence" value="ECO:0007669"/>
    <property type="project" value="UniProtKB-UniRule"/>
</dbReference>
<evidence type="ECO:0000256" key="2">
    <source>
        <dbReference type="ARBA" id="ARBA00022517"/>
    </source>
</evidence>
<dbReference type="InterPro" id="IPR006839">
    <property type="entry name" value="DarP"/>
</dbReference>
<dbReference type="Proteomes" id="UP000180088">
    <property type="component" value="Unassembled WGS sequence"/>
</dbReference>
<dbReference type="InterPro" id="IPR023153">
    <property type="entry name" value="DarP_sf"/>
</dbReference>
<dbReference type="CDD" id="cd16331">
    <property type="entry name" value="YjgA-like"/>
    <property type="match status" value="1"/>
</dbReference>
<dbReference type="GO" id="GO:0043022">
    <property type="term" value="F:ribosome binding"/>
    <property type="evidence" value="ECO:0007669"/>
    <property type="project" value="UniProtKB-UniRule"/>
</dbReference>
<dbReference type="PANTHER" id="PTHR38101:SF1">
    <property type="entry name" value="UPF0307 PROTEIN YJGA"/>
    <property type="match status" value="1"/>
</dbReference>
<name>A0A1S1WVK7_9NEIS</name>
<evidence type="ECO:0000313" key="7">
    <source>
        <dbReference type="EMBL" id="OHX11271.1"/>
    </source>
</evidence>
<evidence type="ECO:0000256" key="1">
    <source>
        <dbReference type="ARBA" id="ARBA00022490"/>
    </source>
</evidence>
<evidence type="ECO:0000313" key="8">
    <source>
        <dbReference type="Proteomes" id="UP000180088"/>
    </source>
</evidence>
<protein>
    <recommendedName>
        <fullName evidence="5">Dual-action ribosomal maturation protein DarP</fullName>
    </recommendedName>
    <alternativeName>
        <fullName evidence="5">Large ribosomal subunit assembly factor DarP</fullName>
    </alternativeName>
</protein>
<dbReference type="STRING" id="1903179.BI347_16365"/>
<evidence type="ECO:0000256" key="3">
    <source>
        <dbReference type="ARBA" id="ARBA00022730"/>
    </source>
</evidence>
<dbReference type="HAMAP" id="MF_00765">
    <property type="entry name" value="DarP"/>
    <property type="match status" value="1"/>
</dbReference>
<dbReference type="RefSeq" id="WP_071116493.1">
    <property type="nucleotide sequence ID" value="NZ_MKCS01000002.1"/>
</dbReference>
<evidence type="ECO:0000256" key="5">
    <source>
        <dbReference type="HAMAP-Rule" id="MF_00765"/>
    </source>
</evidence>
<dbReference type="AlphaFoldDB" id="A0A1S1WVK7"/>
<evidence type="ECO:0000256" key="6">
    <source>
        <dbReference type="SAM" id="MobiDB-lite"/>
    </source>
</evidence>
<feature type="region of interest" description="Disordered" evidence="6">
    <location>
        <begin position="1"/>
        <end position="21"/>
    </location>
</feature>
<reference evidence="7 8" key="1">
    <citation type="submission" date="2016-09" db="EMBL/GenBank/DDBJ databases">
        <title>Chromobacterium muskegensis sp. nov., an insecticidal bacterium isolated from Sphagnum bogs.</title>
        <authorList>
            <person name="Sparks M.E."/>
            <person name="Blackburn M.B."/>
            <person name="Gundersen-Rindal D.E."/>
            <person name="Mitchell A."/>
            <person name="Farrar R."/>
            <person name="Kuhar D."/>
        </authorList>
    </citation>
    <scope>NUCLEOTIDE SEQUENCE [LARGE SCALE GENOMIC DNA]</scope>
    <source>
        <strain evidence="7 8">37-2</strain>
    </source>
</reference>
<accession>A0A1S1WVK7</accession>
<dbReference type="NCBIfam" id="NF003593">
    <property type="entry name" value="PRK05255.1-1"/>
    <property type="match status" value="1"/>
</dbReference>
<dbReference type="OrthoDB" id="5293604at2"/>
<evidence type="ECO:0000256" key="4">
    <source>
        <dbReference type="ARBA" id="ARBA00022884"/>
    </source>
</evidence>
<keyword evidence="3 5" id="KW-0699">rRNA-binding</keyword>